<dbReference type="InterPro" id="IPR018306">
    <property type="entry name" value="Phage_T5_Orf172_DNA-bd"/>
</dbReference>
<reference evidence="3" key="1">
    <citation type="journal article" date="2021" name="Nat. Commun.">
        <title>Genetic determinants of endophytism in the Arabidopsis root mycobiome.</title>
        <authorList>
            <person name="Mesny F."/>
            <person name="Miyauchi S."/>
            <person name="Thiergart T."/>
            <person name="Pickel B."/>
            <person name="Atanasova L."/>
            <person name="Karlsson M."/>
            <person name="Huettel B."/>
            <person name="Barry K.W."/>
            <person name="Haridas S."/>
            <person name="Chen C."/>
            <person name="Bauer D."/>
            <person name="Andreopoulos W."/>
            <person name="Pangilinan J."/>
            <person name="LaButti K."/>
            <person name="Riley R."/>
            <person name="Lipzen A."/>
            <person name="Clum A."/>
            <person name="Drula E."/>
            <person name="Henrissat B."/>
            <person name="Kohler A."/>
            <person name="Grigoriev I.V."/>
            <person name="Martin F.M."/>
            <person name="Hacquard S."/>
        </authorList>
    </citation>
    <scope>NUCLEOTIDE SEQUENCE</scope>
    <source>
        <strain evidence="3">MPI-CAGE-CH-0235</strain>
    </source>
</reference>
<dbReference type="EMBL" id="JAGPNK010000008">
    <property type="protein sequence ID" value="KAH7317062.1"/>
    <property type="molecule type" value="Genomic_DNA"/>
</dbReference>
<organism evidence="3 4">
    <name type="scientific">Stachybotrys elegans</name>
    <dbReference type="NCBI Taxonomy" id="80388"/>
    <lineage>
        <taxon>Eukaryota</taxon>
        <taxon>Fungi</taxon>
        <taxon>Dikarya</taxon>
        <taxon>Ascomycota</taxon>
        <taxon>Pezizomycotina</taxon>
        <taxon>Sordariomycetes</taxon>
        <taxon>Hypocreomycetidae</taxon>
        <taxon>Hypocreales</taxon>
        <taxon>Stachybotryaceae</taxon>
        <taxon>Stachybotrys</taxon>
    </lineage>
</organism>
<dbReference type="Proteomes" id="UP000813444">
    <property type="component" value="Unassembled WGS sequence"/>
</dbReference>
<comment type="caution">
    <text evidence="3">The sequence shown here is derived from an EMBL/GenBank/DDBJ whole genome shotgun (WGS) entry which is preliminary data.</text>
</comment>
<protein>
    <recommendedName>
        <fullName evidence="2">Bacteriophage T5 Orf172 DNA-binding domain-containing protein</fullName>
    </recommendedName>
</protein>
<evidence type="ECO:0000256" key="1">
    <source>
        <dbReference type="SAM" id="MobiDB-lite"/>
    </source>
</evidence>
<feature type="region of interest" description="Disordered" evidence="1">
    <location>
        <begin position="1"/>
        <end position="51"/>
    </location>
</feature>
<keyword evidence="4" id="KW-1185">Reference proteome</keyword>
<gene>
    <name evidence="3" type="ORF">B0I35DRAFT_410168</name>
</gene>
<sequence length="276" mass="31043">MAAPFPEELNTEASFDHASLQKTPTQRKPRQKKSYGGLQAGPSSSPIARYSQPWCNITPTRKVINNTTPPYTRSRAPASYGSCDTESSKQDPSTRNTLAIRTYNYLFVLKKPGTDEPGMLKIGITNNINRRISAIKSDCKYNEIQELPGGISYTGKLAAVAEALMLAELDAQKCLVNCCPKKTHTHTDRFEMANMDIVTEVFHRWLDFCSLAPWDDKGKLKPRWLARLDAHRQNFDTRGPEGHRNRLNVDWKSFVNVSLRQKLVHDLSTDGPSSFG</sequence>
<dbReference type="OrthoDB" id="2417614at2759"/>
<feature type="region of interest" description="Disordered" evidence="1">
    <location>
        <begin position="65"/>
        <end position="95"/>
    </location>
</feature>
<evidence type="ECO:0000313" key="4">
    <source>
        <dbReference type="Proteomes" id="UP000813444"/>
    </source>
</evidence>
<evidence type="ECO:0000313" key="3">
    <source>
        <dbReference type="EMBL" id="KAH7317062.1"/>
    </source>
</evidence>
<feature type="domain" description="Bacteriophage T5 Orf172 DNA-binding" evidence="2">
    <location>
        <begin position="108"/>
        <end position="205"/>
    </location>
</feature>
<feature type="compositionally biased region" description="Polar residues" evidence="1">
    <location>
        <begin position="82"/>
        <end position="95"/>
    </location>
</feature>
<proteinExistence type="predicted"/>
<dbReference type="AlphaFoldDB" id="A0A8K0SL26"/>
<name>A0A8K0SL26_9HYPO</name>
<dbReference type="Pfam" id="PF10544">
    <property type="entry name" value="T5orf172"/>
    <property type="match status" value="1"/>
</dbReference>
<accession>A0A8K0SL26</accession>
<evidence type="ECO:0000259" key="2">
    <source>
        <dbReference type="Pfam" id="PF10544"/>
    </source>
</evidence>